<protein>
    <submittedName>
        <fullName evidence="1">Uncharacterized protein</fullName>
    </submittedName>
</protein>
<name>A0ACC2HB33_DALPE</name>
<keyword evidence="2" id="KW-1185">Reference proteome</keyword>
<accession>A0ACC2HB33</accession>
<evidence type="ECO:0000313" key="1">
    <source>
        <dbReference type="EMBL" id="KAJ8013174.1"/>
    </source>
</evidence>
<dbReference type="EMBL" id="CM055731">
    <property type="protein sequence ID" value="KAJ8013174.1"/>
    <property type="molecule type" value="Genomic_DNA"/>
</dbReference>
<dbReference type="Proteomes" id="UP001157502">
    <property type="component" value="Chromosome 4"/>
</dbReference>
<comment type="caution">
    <text evidence="1">The sequence shown here is derived from an EMBL/GenBank/DDBJ whole genome shotgun (WGS) entry which is preliminary data.</text>
</comment>
<proteinExistence type="predicted"/>
<evidence type="ECO:0000313" key="2">
    <source>
        <dbReference type="Proteomes" id="UP001157502"/>
    </source>
</evidence>
<reference evidence="1" key="1">
    <citation type="submission" date="2021-05" db="EMBL/GenBank/DDBJ databases">
        <authorList>
            <person name="Pan Q."/>
            <person name="Jouanno E."/>
            <person name="Zahm M."/>
            <person name="Klopp C."/>
            <person name="Cabau C."/>
            <person name="Louis A."/>
            <person name="Berthelot C."/>
            <person name="Parey E."/>
            <person name="Roest Crollius H."/>
            <person name="Montfort J."/>
            <person name="Robinson-Rechavi M."/>
            <person name="Bouchez O."/>
            <person name="Lampietro C."/>
            <person name="Lopez Roques C."/>
            <person name="Donnadieu C."/>
            <person name="Postlethwait J."/>
            <person name="Bobe J."/>
            <person name="Dillon D."/>
            <person name="Chandos A."/>
            <person name="von Hippel F."/>
            <person name="Guiguen Y."/>
        </authorList>
    </citation>
    <scope>NUCLEOTIDE SEQUENCE</scope>
    <source>
        <strain evidence="1">YG-Jan2019</strain>
    </source>
</reference>
<gene>
    <name evidence="1" type="ORF">DPEC_G00050540</name>
</gene>
<sequence length="418" mass="48042">MSKEHLSDCPPSQNSTEDNEEEDEEDWEPRVCQVCGDHATGYHFHAMTCEGCKGFFRRSVKRPTEFQCPRQGVCVITKLNRRECQACRLRKCLSIGMLKELIMSDEAVETRRNRIRRNKVFDRSLGLSPSQQSLIDELVNVHNKTFDATFSRFQFRPIDRDVNPMSVWKDTASCPKSALITHMDKWLSSFSRPTSTGSSSCSSEEKVEDDSDCGGNTVFTTLPHIADLTTYMIQNIISFAKGLHSFRALVIDDQISLLKGAMFEMMQIRFNMLFNVKTGNWECGSLTYCMDDAERAGFHRHLLDPLMQYHYTLRNLQLQEVEYVLMQAISLFSPDRAGLTHRNVIDKLQEKLAIMLKMHIDSKRTKSGKHLLYPKIVACLTEMRTMNEEYTNQVLHIVDVKPDNSFDPLILEVISKDP</sequence>
<organism evidence="1 2">
    <name type="scientific">Dallia pectoralis</name>
    <name type="common">Alaska blackfish</name>
    <dbReference type="NCBI Taxonomy" id="75939"/>
    <lineage>
        <taxon>Eukaryota</taxon>
        <taxon>Metazoa</taxon>
        <taxon>Chordata</taxon>
        <taxon>Craniata</taxon>
        <taxon>Vertebrata</taxon>
        <taxon>Euteleostomi</taxon>
        <taxon>Actinopterygii</taxon>
        <taxon>Neopterygii</taxon>
        <taxon>Teleostei</taxon>
        <taxon>Protacanthopterygii</taxon>
        <taxon>Esociformes</taxon>
        <taxon>Umbridae</taxon>
        <taxon>Dallia</taxon>
    </lineage>
</organism>